<feature type="compositionally biased region" description="Basic and acidic residues" evidence="1">
    <location>
        <begin position="71"/>
        <end position="82"/>
    </location>
</feature>
<feature type="compositionally biased region" description="Pro residues" evidence="1">
    <location>
        <begin position="1"/>
        <end position="10"/>
    </location>
</feature>
<dbReference type="GeneID" id="25729009"/>
<dbReference type="Proteomes" id="UP000054498">
    <property type="component" value="Unassembled WGS sequence"/>
</dbReference>
<organism evidence="2 3">
    <name type="scientific">Monoraphidium neglectum</name>
    <dbReference type="NCBI Taxonomy" id="145388"/>
    <lineage>
        <taxon>Eukaryota</taxon>
        <taxon>Viridiplantae</taxon>
        <taxon>Chlorophyta</taxon>
        <taxon>core chlorophytes</taxon>
        <taxon>Chlorophyceae</taxon>
        <taxon>CS clade</taxon>
        <taxon>Sphaeropleales</taxon>
        <taxon>Selenastraceae</taxon>
        <taxon>Monoraphidium</taxon>
    </lineage>
</organism>
<feature type="compositionally biased region" description="Low complexity" evidence="1">
    <location>
        <begin position="19"/>
        <end position="28"/>
    </location>
</feature>
<evidence type="ECO:0000256" key="1">
    <source>
        <dbReference type="SAM" id="MobiDB-lite"/>
    </source>
</evidence>
<proteinExistence type="predicted"/>
<feature type="region of interest" description="Disordered" evidence="1">
    <location>
        <begin position="126"/>
        <end position="183"/>
    </location>
</feature>
<sequence>LAQPGIPEPAPSGQLAVQPAGARGAADGVDGGPGRPQGRVAVGAVQPAVLPDGRDADHRAPQRLAPGQDGAADRGHQEDARAGGRAQPRRRLCARPHAGGGAVGRQGRLPGGLQAQGAVLLDAGAAGARGDGRQGGRARRVPVPRVQHGGALQGGGVHGAAQEQARVDQVDPGGGVHVPGRRV</sequence>
<dbReference type="AlphaFoldDB" id="A0A0D2MNF7"/>
<dbReference type="EMBL" id="KK103096">
    <property type="protein sequence ID" value="KIY96245.1"/>
    <property type="molecule type" value="Genomic_DNA"/>
</dbReference>
<feature type="non-terminal residue" evidence="2">
    <location>
        <position position="1"/>
    </location>
</feature>
<feature type="region of interest" description="Disordered" evidence="1">
    <location>
        <begin position="1"/>
        <end position="110"/>
    </location>
</feature>
<gene>
    <name evidence="2" type="ORF">MNEG_11719</name>
</gene>
<dbReference type="RefSeq" id="XP_013895265.1">
    <property type="nucleotide sequence ID" value="XM_014039811.1"/>
</dbReference>
<feature type="non-terminal residue" evidence="2">
    <location>
        <position position="183"/>
    </location>
</feature>
<dbReference type="KEGG" id="mng:MNEG_11719"/>
<keyword evidence="3" id="KW-1185">Reference proteome</keyword>
<evidence type="ECO:0000313" key="3">
    <source>
        <dbReference type="Proteomes" id="UP000054498"/>
    </source>
</evidence>
<protein>
    <submittedName>
        <fullName evidence="2">Uncharacterized protein</fullName>
    </submittedName>
</protein>
<evidence type="ECO:0000313" key="2">
    <source>
        <dbReference type="EMBL" id="KIY96245.1"/>
    </source>
</evidence>
<name>A0A0D2MNF7_9CHLO</name>
<reference evidence="2 3" key="1">
    <citation type="journal article" date="2013" name="BMC Genomics">
        <title>Reconstruction of the lipid metabolism for the microalga Monoraphidium neglectum from its genome sequence reveals characteristics suitable for biofuel production.</title>
        <authorList>
            <person name="Bogen C."/>
            <person name="Al-Dilaimi A."/>
            <person name="Albersmeier A."/>
            <person name="Wichmann J."/>
            <person name="Grundmann M."/>
            <person name="Rupp O."/>
            <person name="Lauersen K.J."/>
            <person name="Blifernez-Klassen O."/>
            <person name="Kalinowski J."/>
            <person name="Goesmann A."/>
            <person name="Mussgnug J.H."/>
            <person name="Kruse O."/>
        </authorList>
    </citation>
    <scope>NUCLEOTIDE SEQUENCE [LARGE SCALE GENOMIC DNA]</scope>
    <source>
        <strain evidence="2 3">SAG 48.87</strain>
    </source>
</reference>
<accession>A0A0D2MNF7</accession>